<feature type="region of interest" description="Disordered" evidence="1">
    <location>
        <begin position="1"/>
        <end position="38"/>
    </location>
</feature>
<protein>
    <submittedName>
        <fullName evidence="2">Uncharacterized protein</fullName>
    </submittedName>
</protein>
<proteinExistence type="predicted"/>
<dbReference type="EMBL" id="VSSQ01128026">
    <property type="protein sequence ID" value="MPN57009.1"/>
    <property type="molecule type" value="Genomic_DNA"/>
</dbReference>
<feature type="compositionally biased region" description="Polar residues" evidence="1">
    <location>
        <begin position="25"/>
        <end position="37"/>
    </location>
</feature>
<comment type="caution">
    <text evidence="2">The sequence shown here is derived from an EMBL/GenBank/DDBJ whole genome shotgun (WGS) entry which is preliminary data.</text>
</comment>
<accession>A0A645J2R5</accession>
<reference evidence="2" key="1">
    <citation type="submission" date="2019-08" db="EMBL/GenBank/DDBJ databases">
        <authorList>
            <person name="Kucharzyk K."/>
            <person name="Murdoch R.W."/>
            <person name="Higgins S."/>
            <person name="Loffler F."/>
        </authorList>
    </citation>
    <scope>NUCLEOTIDE SEQUENCE</scope>
</reference>
<name>A0A645J2R5_9ZZZZ</name>
<organism evidence="2">
    <name type="scientific">bioreactor metagenome</name>
    <dbReference type="NCBI Taxonomy" id="1076179"/>
    <lineage>
        <taxon>unclassified sequences</taxon>
        <taxon>metagenomes</taxon>
        <taxon>ecological metagenomes</taxon>
    </lineage>
</organism>
<dbReference type="AlphaFoldDB" id="A0A645J2R5"/>
<evidence type="ECO:0000313" key="2">
    <source>
        <dbReference type="EMBL" id="MPN57009.1"/>
    </source>
</evidence>
<gene>
    <name evidence="2" type="ORF">SDC9_204703</name>
</gene>
<evidence type="ECO:0000256" key="1">
    <source>
        <dbReference type="SAM" id="MobiDB-lite"/>
    </source>
</evidence>
<sequence>MLPNIFGKKNKKNKPYQYPDEKIDTSTSAKPNNTDSPWLTWGLPEPKLQETEAQAKEEITATSDYMSALKRSRQVKPVQQTVAAAVVKNVRPKKRLTRDDLRRGVIMAEVLGKPRALNPYNDKFYKIKKVHCEGLKK</sequence>